<dbReference type="Pfam" id="PF01208">
    <property type="entry name" value="URO-D"/>
    <property type="match status" value="1"/>
</dbReference>
<accession>E7S7R3</accession>
<evidence type="ECO:0000313" key="3">
    <source>
        <dbReference type="Proteomes" id="UP000002814"/>
    </source>
</evidence>
<dbReference type="SUPFAM" id="SSF51726">
    <property type="entry name" value="UROD/MetE-like"/>
    <property type="match status" value="1"/>
</dbReference>
<organism evidence="2 3">
    <name type="scientific">Streptococcus australis ATCC 700641</name>
    <dbReference type="NCBI Taxonomy" id="888833"/>
    <lineage>
        <taxon>Bacteria</taxon>
        <taxon>Bacillati</taxon>
        <taxon>Bacillota</taxon>
        <taxon>Bacilli</taxon>
        <taxon>Lactobacillales</taxon>
        <taxon>Streptococcaceae</taxon>
        <taxon>Streptococcus</taxon>
    </lineage>
</organism>
<dbReference type="Proteomes" id="UP000002814">
    <property type="component" value="Unassembled WGS sequence"/>
</dbReference>
<dbReference type="HOGENOM" id="CLU_040933_1_1_9"/>
<protein>
    <recommendedName>
        <fullName evidence="1">Uroporphyrinogen decarboxylase (URO-D) domain-containing protein</fullName>
    </recommendedName>
</protein>
<dbReference type="InterPro" id="IPR038071">
    <property type="entry name" value="UROD/MetE-like_sf"/>
</dbReference>
<keyword evidence="3" id="KW-1185">Reference proteome</keyword>
<dbReference type="GO" id="GO:0006779">
    <property type="term" value="P:porphyrin-containing compound biosynthetic process"/>
    <property type="evidence" value="ECO:0007669"/>
    <property type="project" value="InterPro"/>
</dbReference>
<reference evidence="2 3" key="1">
    <citation type="submission" date="2010-12" db="EMBL/GenBank/DDBJ databases">
        <authorList>
            <person name="Muzny D."/>
            <person name="Qin X."/>
            <person name="Deng J."/>
            <person name="Jiang H."/>
            <person name="Liu Y."/>
            <person name="Qu J."/>
            <person name="Song X.-Z."/>
            <person name="Zhang L."/>
            <person name="Thornton R."/>
            <person name="Coyle M."/>
            <person name="Francisco L."/>
            <person name="Jackson L."/>
            <person name="Javaid M."/>
            <person name="Korchina V."/>
            <person name="Kovar C."/>
            <person name="Mata R."/>
            <person name="Mathew T."/>
            <person name="Ngo R."/>
            <person name="Nguyen L."/>
            <person name="Nguyen N."/>
            <person name="Okwuonu G."/>
            <person name="Ongeri F."/>
            <person name="Pham C."/>
            <person name="Simmons D."/>
            <person name="Wilczek-Boney K."/>
            <person name="Hale W."/>
            <person name="Jakkamsetti A."/>
            <person name="Pham P."/>
            <person name="Ruth R."/>
            <person name="San Lucas F."/>
            <person name="Warren J."/>
            <person name="Zhang J."/>
            <person name="Zhao Z."/>
            <person name="Zhou C."/>
            <person name="Zhu D."/>
            <person name="Lee S."/>
            <person name="Bess C."/>
            <person name="Blankenburg K."/>
            <person name="Forbes L."/>
            <person name="Fu Q."/>
            <person name="Gubbala S."/>
            <person name="Hirani K."/>
            <person name="Jayaseelan J.C."/>
            <person name="Lara F."/>
            <person name="Munidasa M."/>
            <person name="Palculict T."/>
            <person name="Patil S."/>
            <person name="Pu L.-L."/>
            <person name="Saada N."/>
            <person name="Tang L."/>
            <person name="Weissenberger G."/>
            <person name="Zhu Y."/>
            <person name="Hemphill L."/>
            <person name="Shang Y."/>
            <person name="Youmans B."/>
            <person name="Ayvaz T."/>
            <person name="Ross M."/>
            <person name="Santibanez J."/>
            <person name="Aqrawi P."/>
            <person name="Gross S."/>
            <person name="Joshi V."/>
            <person name="Fowler G."/>
            <person name="Nazareth L."/>
            <person name="Reid J."/>
            <person name="Worley K."/>
            <person name="Petrosino J."/>
            <person name="Highlander S."/>
            <person name="Gibbs R."/>
        </authorList>
    </citation>
    <scope>NUCLEOTIDE SEQUENCE [LARGE SCALE GENOMIC DNA]</scope>
    <source>
        <strain evidence="2 3">ATCC 700641</strain>
    </source>
</reference>
<evidence type="ECO:0000259" key="1">
    <source>
        <dbReference type="Pfam" id="PF01208"/>
    </source>
</evidence>
<sequence>MISWLQISEGQQSVFLLEKRLRRFHGMSKKELVLRAIRGEAVERIPVGFWLHYVTQEEKELGLDNPAVLEKSIKGHQHYVEEISPDFVKIMSDGFFRYPSALYSREITSIQELKDIQPIGEHHPWIEKQIEVVKEIRSHFHEEIASFYNIFSPISYLKRWFRTDHSRGDQVIADFIKEDPETLAHVLDVIAEDIAILSRRLIQEAGVEGIYFSTQQIQDERVTDEEYRKIIEPSSIAVLEAANEAGGINILHICGFEGASNEVELFKDYPAQVINWATHHEGISLAEGRKLFGNRAVLGGFVNGKKGLLYQGERATIEQETRRLVAEAGSRGLILGADCTVPDDFQLERLDWVRQAAVL</sequence>
<gene>
    <name evidence="2" type="ORF">HMPREF9421_0099</name>
</gene>
<dbReference type="InterPro" id="IPR000257">
    <property type="entry name" value="Uroporphyrinogen_deCOase"/>
</dbReference>
<dbReference type="AlphaFoldDB" id="E7S7R3"/>
<dbReference type="Gene3D" id="3.20.20.210">
    <property type="match status" value="1"/>
</dbReference>
<dbReference type="EMBL" id="AEQR01000001">
    <property type="protein sequence ID" value="EFW00507.1"/>
    <property type="molecule type" value="Genomic_DNA"/>
</dbReference>
<dbReference type="InterPro" id="IPR052024">
    <property type="entry name" value="Methanogen_methyltrans"/>
</dbReference>
<dbReference type="GO" id="GO:0004853">
    <property type="term" value="F:uroporphyrinogen decarboxylase activity"/>
    <property type="evidence" value="ECO:0007669"/>
    <property type="project" value="InterPro"/>
</dbReference>
<comment type="caution">
    <text evidence="2">The sequence shown here is derived from an EMBL/GenBank/DDBJ whole genome shotgun (WGS) entry which is preliminary data.</text>
</comment>
<evidence type="ECO:0000313" key="2">
    <source>
        <dbReference type="EMBL" id="EFW00507.1"/>
    </source>
</evidence>
<dbReference type="PANTHER" id="PTHR47099:SF1">
    <property type="entry name" value="METHYLCOBAMIDE:COM METHYLTRANSFERASE MTBA"/>
    <property type="match status" value="1"/>
</dbReference>
<name>E7S7R3_9STRE</name>
<feature type="domain" description="Uroporphyrinogen decarboxylase (URO-D)" evidence="1">
    <location>
        <begin position="106"/>
        <end position="356"/>
    </location>
</feature>
<proteinExistence type="predicted"/>
<dbReference type="eggNOG" id="COG0407">
    <property type="taxonomic scope" value="Bacteria"/>
</dbReference>
<dbReference type="PANTHER" id="PTHR47099">
    <property type="entry name" value="METHYLCOBAMIDE:COM METHYLTRANSFERASE MTBA"/>
    <property type="match status" value="1"/>
</dbReference>